<dbReference type="Pfam" id="PF00528">
    <property type="entry name" value="BPD_transp_1"/>
    <property type="match status" value="1"/>
</dbReference>
<sequence length="391" mass="44194">MSSNVTAASDSGIFGKLFKRKKKEINLAEATAWQLIGIKLRRHKLAWYSIWFLAVLYFVAIFAEFFAPFDPSDTWRRYTYAPPQEVNLFEQTDDGWQWAPHMVGYDVKTNIMTLKRDYTPDEEKKVYFEFFGKTEPYTLAGFIPMQYKLLVPENSKQPFFMLGSDRMGRDMLSRIIHGARISLSVGLIGVFCTFFIGILVGGISGYFGGKVDNVIQRLMEIIKSIPTLPLWMALGASLPNDWSSLQRYFLITIILGLVAWPDMARVVRSRFMSLRNEEYVAAAWLDGNTPFEIIRRYMVPNFLSHIIAVVTLAIPAMILGETSLSFLGLGLQPPMVSWGVLLQEAQNIRALAEAVWLLIPAACVVIAILAMNFVGDGLRDACDPYHDQGAK</sequence>
<evidence type="ECO:0000313" key="7">
    <source>
        <dbReference type="EMBL" id="PWI32048.1"/>
    </source>
</evidence>
<evidence type="ECO:0000313" key="8">
    <source>
        <dbReference type="Proteomes" id="UP000245362"/>
    </source>
</evidence>
<feature type="transmembrane region" description="Helical" evidence="5">
    <location>
        <begin position="45"/>
        <end position="67"/>
    </location>
</feature>
<feature type="transmembrane region" description="Helical" evidence="5">
    <location>
        <begin position="324"/>
        <end position="342"/>
    </location>
</feature>
<dbReference type="CDD" id="cd06261">
    <property type="entry name" value="TM_PBP2"/>
    <property type="match status" value="1"/>
</dbReference>
<evidence type="ECO:0000256" key="1">
    <source>
        <dbReference type="ARBA" id="ARBA00004651"/>
    </source>
</evidence>
<dbReference type="AlphaFoldDB" id="A0A2U3B5H5"/>
<keyword evidence="3 5" id="KW-1133">Transmembrane helix</keyword>
<dbReference type="InterPro" id="IPR025966">
    <property type="entry name" value="OppC_N"/>
</dbReference>
<dbReference type="InterPro" id="IPR035906">
    <property type="entry name" value="MetI-like_sf"/>
</dbReference>
<evidence type="ECO:0000256" key="5">
    <source>
        <dbReference type="RuleBase" id="RU363032"/>
    </source>
</evidence>
<name>A0A2U3B5H5_9VIBR</name>
<dbReference type="PANTHER" id="PTHR43839:SF3">
    <property type="entry name" value="OLIGOPEPTIDE ABC TRANSPORTER, PERMEASE PROTEIN"/>
    <property type="match status" value="1"/>
</dbReference>
<dbReference type="PROSITE" id="PS50928">
    <property type="entry name" value="ABC_TM1"/>
    <property type="match status" value="1"/>
</dbReference>
<dbReference type="OrthoDB" id="9805884at2"/>
<evidence type="ECO:0000256" key="2">
    <source>
        <dbReference type="ARBA" id="ARBA00022692"/>
    </source>
</evidence>
<feature type="transmembrane region" description="Helical" evidence="5">
    <location>
        <begin position="302"/>
        <end position="318"/>
    </location>
</feature>
<evidence type="ECO:0000256" key="3">
    <source>
        <dbReference type="ARBA" id="ARBA00022989"/>
    </source>
</evidence>
<dbReference type="SUPFAM" id="SSF161098">
    <property type="entry name" value="MetI-like"/>
    <property type="match status" value="1"/>
</dbReference>
<comment type="similarity">
    <text evidence="5">Belongs to the binding-protein-dependent transport system permease family.</text>
</comment>
<gene>
    <name evidence="7" type="ORF">DI392_17880</name>
</gene>
<feature type="domain" description="ABC transmembrane type-1" evidence="6">
    <location>
        <begin position="179"/>
        <end position="370"/>
    </location>
</feature>
<feature type="transmembrane region" description="Helical" evidence="5">
    <location>
        <begin position="248"/>
        <end position="267"/>
    </location>
</feature>
<feature type="transmembrane region" description="Helical" evidence="5">
    <location>
        <begin position="354"/>
        <end position="374"/>
    </location>
</feature>
<evidence type="ECO:0000259" key="6">
    <source>
        <dbReference type="PROSITE" id="PS50928"/>
    </source>
</evidence>
<protein>
    <submittedName>
        <fullName evidence="7">Peptide ABC transporter permease</fullName>
    </submittedName>
</protein>
<keyword evidence="5" id="KW-0813">Transport</keyword>
<keyword evidence="8" id="KW-1185">Reference proteome</keyword>
<accession>A0A2U3B5H5</accession>
<dbReference type="InterPro" id="IPR000515">
    <property type="entry name" value="MetI-like"/>
</dbReference>
<evidence type="ECO:0000256" key="4">
    <source>
        <dbReference type="ARBA" id="ARBA00023136"/>
    </source>
</evidence>
<dbReference type="PANTHER" id="PTHR43839">
    <property type="entry name" value="OPPC IN A BINDING PROTEIN-DEPENDENT TRANSPORT SYSTEM"/>
    <property type="match status" value="1"/>
</dbReference>
<organism evidence="7 8">
    <name type="scientific">Vibrio albus</name>
    <dbReference type="NCBI Taxonomy" id="2200953"/>
    <lineage>
        <taxon>Bacteria</taxon>
        <taxon>Pseudomonadati</taxon>
        <taxon>Pseudomonadota</taxon>
        <taxon>Gammaproteobacteria</taxon>
        <taxon>Vibrionales</taxon>
        <taxon>Vibrionaceae</taxon>
        <taxon>Vibrio</taxon>
    </lineage>
</organism>
<dbReference type="Pfam" id="PF12911">
    <property type="entry name" value="OppC_N"/>
    <property type="match status" value="1"/>
</dbReference>
<comment type="subcellular location">
    <subcellularLocation>
        <location evidence="1 5">Cell membrane</location>
        <topology evidence="1 5">Multi-pass membrane protein</topology>
    </subcellularLocation>
</comment>
<reference evidence="7 8" key="1">
    <citation type="submission" date="2018-05" db="EMBL/GenBank/DDBJ databases">
        <title>Vibrio limimaris sp. nov., isolated from marine sediment.</title>
        <authorList>
            <person name="Li C.-M."/>
        </authorList>
    </citation>
    <scope>NUCLEOTIDE SEQUENCE [LARGE SCALE GENOMIC DNA]</scope>
    <source>
        <strain evidence="7 8">E4404</strain>
    </source>
</reference>
<dbReference type="GO" id="GO:0055085">
    <property type="term" value="P:transmembrane transport"/>
    <property type="evidence" value="ECO:0007669"/>
    <property type="project" value="InterPro"/>
</dbReference>
<keyword evidence="4 5" id="KW-0472">Membrane</keyword>
<feature type="transmembrane region" description="Helical" evidence="5">
    <location>
        <begin position="181"/>
        <end position="207"/>
    </location>
</feature>
<dbReference type="GO" id="GO:0005886">
    <property type="term" value="C:plasma membrane"/>
    <property type="evidence" value="ECO:0007669"/>
    <property type="project" value="UniProtKB-SubCell"/>
</dbReference>
<dbReference type="RefSeq" id="WP_109321059.1">
    <property type="nucleotide sequence ID" value="NZ_QFWT01000012.1"/>
</dbReference>
<comment type="caution">
    <text evidence="7">The sequence shown here is derived from an EMBL/GenBank/DDBJ whole genome shotgun (WGS) entry which is preliminary data.</text>
</comment>
<dbReference type="Proteomes" id="UP000245362">
    <property type="component" value="Unassembled WGS sequence"/>
</dbReference>
<dbReference type="EMBL" id="QFWT01000012">
    <property type="protein sequence ID" value="PWI32048.1"/>
    <property type="molecule type" value="Genomic_DNA"/>
</dbReference>
<keyword evidence="2 5" id="KW-0812">Transmembrane</keyword>
<dbReference type="Gene3D" id="1.10.3720.10">
    <property type="entry name" value="MetI-like"/>
    <property type="match status" value="1"/>
</dbReference>
<proteinExistence type="inferred from homology"/>